<gene>
    <name evidence="2" type="ORF">CMPG5300_2536</name>
</gene>
<sequence length="265" mass="30117">MRKKKYISQRTRATHTYSFYRQRRNDPNWRADYLAARVCRQRHILISLIIILVLILIGVIGYRNRVVTLLNGSETTSQVTTVKNASGEDSIKDSTKQSVSNEQTKTIDNVQKTVTISDYQRYSAYSGEYGSETQTCSLDFATGELMTTGPQKQQVFYFDKVMLHPDKSLVINMHGNYHYNAYDGKGERYRLVHLSVLFAPRDQKITQNWQTGKSLEDGTNTAVNRFSIALSNDGGKVFQMSPAYTAFETNQTKGDTLAVIYSEAN</sequence>
<keyword evidence="1" id="KW-0812">Transmembrane</keyword>
<dbReference type="EMBL" id="AXZV01000015">
    <property type="protein sequence ID" value="KGH41890.1"/>
    <property type="molecule type" value="Genomic_DNA"/>
</dbReference>
<organism evidence="2 3">
    <name type="scientific">Lactiplantibacillus plantarum CMPG5300</name>
    <dbReference type="NCBI Taxonomy" id="1304889"/>
    <lineage>
        <taxon>Bacteria</taxon>
        <taxon>Bacillati</taxon>
        <taxon>Bacillota</taxon>
        <taxon>Bacilli</taxon>
        <taxon>Lactobacillales</taxon>
        <taxon>Lactobacillaceae</taxon>
        <taxon>Lactiplantibacillus</taxon>
    </lineage>
</organism>
<reference evidence="2 3" key="1">
    <citation type="journal article" date="2014" name="Genome Announc.">
        <title>Draft Genome Sequence of Lactobacillus plantarum CMPG5300, a Human Vaginal Isolate.</title>
        <authorList>
            <person name="Malik S."/>
            <person name="Siezen R.J."/>
            <person name="Renckens B."/>
            <person name="Vaneechoutte M."/>
            <person name="Vanderleyden J."/>
            <person name="Lebeer S."/>
        </authorList>
    </citation>
    <scope>NUCLEOTIDE SEQUENCE [LARGE SCALE GENOMIC DNA]</scope>
    <source>
        <strain evidence="2 3">CMPG5300</strain>
    </source>
</reference>
<dbReference type="Proteomes" id="UP000029801">
    <property type="component" value="Chromosome"/>
</dbReference>
<dbReference type="RefSeq" id="WP_027821722.1">
    <property type="nucleotide sequence ID" value="NZ_CM002918.1"/>
</dbReference>
<comment type="caution">
    <text evidence="2">The sequence shown here is derived from an EMBL/GenBank/DDBJ whole genome shotgun (WGS) entry which is preliminary data.</text>
</comment>
<keyword evidence="1" id="KW-1133">Transmembrane helix</keyword>
<name>A0AAW3FKK2_LACPN</name>
<dbReference type="AlphaFoldDB" id="A0AAW3FKK2"/>
<proteinExistence type="predicted"/>
<evidence type="ECO:0008006" key="4">
    <source>
        <dbReference type="Google" id="ProtNLM"/>
    </source>
</evidence>
<evidence type="ECO:0000313" key="2">
    <source>
        <dbReference type="EMBL" id="KGH41890.1"/>
    </source>
</evidence>
<feature type="transmembrane region" description="Helical" evidence="1">
    <location>
        <begin position="44"/>
        <end position="62"/>
    </location>
</feature>
<evidence type="ECO:0000256" key="1">
    <source>
        <dbReference type="SAM" id="Phobius"/>
    </source>
</evidence>
<keyword evidence="1" id="KW-0472">Membrane</keyword>
<protein>
    <recommendedName>
        <fullName evidence="4">Extracellular protein</fullName>
    </recommendedName>
</protein>
<evidence type="ECO:0000313" key="3">
    <source>
        <dbReference type="Proteomes" id="UP000029801"/>
    </source>
</evidence>
<accession>A0AAW3FKK2</accession>